<sequence length="258" mass="27861">MAAASSASSSLLLHRLHDDYSSSLSSSKRGLNLSLLHSRKISSIRFSPNCKIYYGSSNSSFLLFNEYSYLFVSIITVRFGKSVICRPPAEKKKSSSFQTDAVRQLTGFLTKAEGFRFAIVVARFNEIVTRPLLEGALDTFKKYSVREEDIDVVWVPGSFEIGLVAQKLGKSGKYHSILCIGAVVRGDTTHYDAVANNAASGVLSAGLSSGVPCVFGVLTCEDMDQALNRAGGKAGNKGSEAALTAIEMASLFEHHLKD</sequence>
<comment type="catalytic activity">
    <reaction evidence="5 7">
        <text>(2S)-2-hydroxy-3-oxobutyl phosphate + 5-amino-6-(D-ribitylamino)uracil = 6,7-dimethyl-8-(1-D-ribityl)lumazine + phosphate + 2 H2O + H(+)</text>
        <dbReference type="Rhea" id="RHEA:26152"/>
        <dbReference type="ChEBI" id="CHEBI:15377"/>
        <dbReference type="ChEBI" id="CHEBI:15378"/>
        <dbReference type="ChEBI" id="CHEBI:15934"/>
        <dbReference type="ChEBI" id="CHEBI:43474"/>
        <dbReference type="ChEBI" id="CHEBI:58201"/>
        <dbReference type="ChEBI" id="CHEBI:58830"/>
        <dbReference type="EC" id="2.5.1.78"/>
    </reaction>
</comment>
<protein>
    <recommendedName>
        <fullName evidence="7">6,7-dimethyl-8-ribityllumazine synthase</fullName>
        <shortName evidence="7">DMRL synthase</shortName>
        <ecNumber evidence="7">2.5.1.78</ecNumber>
    </recommendedName>
</protein>
<dbReference type="Pfam" id="PF00885">
    <property type="entry name" value="DMRL_synthase"/>
    <property type="match status" value="1"/>
</dbReference>
<evidence type="ECO:0000313" key="9">
    <source>
        <dbReference type="Proteomes" id="UP001408789"/>
    </source>
</evidence>
<comment type="caution">
    <text evidence="8">The sequence shown here is derived from an EMBL/GenBank/DDBJ whole genome shotgun (WGS) entry which is preliminary data.</text>
</comment>
<comment type="pathway">
    <text evidence="1 7">Cofactor biosynthesis; riboflavin biosynthesis; riboflavin from 2-hydroxy-3-oxobutyl phosphate and 5-amino-6-(D-ribitylamino)uracil: step 1/2.</text>
</comment>
<gene>
    <name evidence="8" type="ORF">SSX86_017684</name>
</gene>
<evidence type="ECO:0000256" key="6">
    <source>
        <dbReference type="ARBA" id="ARBA00063688"/>
    </source>
</evidence>
<dbReference type="SUPFAM" id="SSF52121">
    <property type="entry name" value="Lumazine synthase"/>
    <property type="match status" value="1"/>
</dbReference>
<dbReference type="EMBL" id="JBCNJP010000018">
    <property type="protein sequence ID" value="KAK9063812.1"/>
    <property type="molecule type" value="Genomic_DNA"/>
</dbReference>
<dbReference type="GO" id="GO:0000906">
    <property type="term" value="F:6,7-dimethyl-8-ribityllumazine synthase activity"/>
    <property type="evidence" value="ECO:0007669"/>
    <property type="project" value="UniProtKB-EC"/>
</dbReference>
<evidence type="ECO:0000256" key="3">
    <source>
        <dbReference type="ARBA" id="ARBA00022619"/>
    </source>
</evidence>
<dbReference type="Proteomes" id="UP001408789">
    <property type="component" value="Unassembled WGS sequence"/>
</dbReference>
<dbReference type="InterPro" id="IPR002180">
    <property type="entry name" value="LS/RS"/>
</dbReference>
<dbReference type="PANTHER" id="PTHR21058:SF0">
    <property type="entry name" value="6,7-DIMETHYL-8-RIBITYLLUMAZINE SYNTHASE"/>
    <property type="match status" value="1"/>
</dbReference>
<organism evidence="8 9">
    <name type="scientific">Deinandra increscens subsp. villosa</name>
    <dbReference type="NCBI Taxonomy" id="3103831"/>
    <lineage>
        <taxon>Eukaryota</taxon>
        <taxon>Viridiplantae</taxon>
        <taxon>Streptophyta</taxon>
        <taxon>Embryophyta</taxon>
        <taxon>Tracheophyta</taxon>
        <taxon>Spermatophyta</taxon>
        <taxon>Magnoliopsida</taxon>
        <taxon>eudicotyledons</taxon>
        <taxon>Gunneridae</taxon>
        <taxon>Pentapetalae</taxon>
        <taxon>asterids</taxon>
        <taxon>campanulids</taxon>
        <taxon>Asterales</taxon>
        <taxon>Asteraceae</taxon>
        <taxon>Asteroideae</taxon>
        <taxon>Heliantheae alliance</taxon>
        <taxon>Madieae</taxon>
        <taxon>Madiinae</taxon>
        <taxon>Deinandra</taxon>
    </lineage>
</organism>
<keyword evidence="4 7" id="KW-0808">Transferase</keyword>
<evidence type="ECO:0000256" key="5">
    <source>
        <dbReference type="ARBA" id="ARBA00048785"/>
    </source>
</evidence>
<comment type="subunit">
    <text evidence="6">Oligomer forming an icosahedral capsid.</text>
</comment>
<dbReference type="CDD" id="cd09209">
    <property type="entry name" value="Lumazine_synthase-I"/>
    <property type="match status" value="1"/>
</dbReference>
<keyword evidence="3 7" id="KW-0686">Riboflavin biosynthesis</keyword>
<dbReference type="HAMAP" id="MF_00178">
    <property type="entry name" value="Lumazine_synth"/>
    <property type="match status" value="1"/>
</dbReference>
<evidence type="ECO:0000313" key="8">
    <source>
        <dbReference type="EMBL" id="KAK9063812.1"/>
    </source>
</evidence>
<dbReference type="PANTHER" id="PTHR21058">
    <property type="entry name" value="6,7-DIMETHYL-8-RIBITYLLUMAZINE SYNTHASE DMRL SYNTHASE LUMAZINE SYNTHASE"/>
    <property type="match status" value="1"/>
</dbReference>
<dbReference type="Gene3D" id="3.40.50.960">
    <property type="entry name" value="Lumazine/riboflavin synthase"/>
    <property type="match status" value="1"/>
</dbReference>
<dbReference type="GO" id="GO:0009231">
    <property type="term" value="P:riboflavin biosynthetic process"/>
    <property type="evidence" value="ECO:0007669"/>
    <property type="project" value="UniProtKB-KW"/>
</dbReference>
<dbReference type="InterPro" id="IPR034964">
    <property type="entry name" value="LS"/>
</dbReference>
<evidence type="ECO:0000256" key="4">
    <source>
        <dbReference type="ARBA" id="ARBA00022679"/>
    </source>
</evidence>
<dbReference type="GO" id="GO:0009349">
    <property type="term" value="C:riboflavin synthase complex"/>
    <property type="evidence" value="ECO:0007669"/>
    <property type="project" value="UniProtKB-UniRule"/>
</dbReference>
<evidence type="ECO:0000256" key="1">
    <source>
        <dbReference type="ARBA" id="ARBA00004917"/>
    </source>
</evidence>
<comment type="function">
    <text evidence="7">Catalyzes the formation of 6,7-dimethyl-8-ribityllumazine by condensation of 5-amino-6-(D-ribitylamino)uracil with 3,4-dihydroxy-2-butanone 4-phosphate. This is the penultimate step in the biosynthesis of riboflavin.</text>
</comment>
<dbReference type="EC" id="2.5.1.78" evidence="7"/>
<dbReference type="NCBIfam" id="TIGR00114">
    <property type="entry name" value="lumazine-synth"/>
    <property type="match status" value="1"/>
</dbReference>
<dbReference type="FunFam" id="3.40.50.960:FF:000001">
    <property type="entry name" value="6,7-dimethyl-8-ribityllumazine synthase"/>
    <property type="match status" value="1"/>
</dbReference>
<reference evidence="8 9" key="1">
    <citation type="submission" date="2024-04" db="EMBL/GenBank/DDBJ databases">
        <title>The reference genome of an endangered Asteraceae, Deinandra increscens subsp. villosa, native to the Central Coast of California.</title>
        <authorList>
            <person name="Guilliams M."/>
            <person name="Hasenstab-Lehman K."/>
            <person name="Meyer R."/>
            <person name="Mcevoy S."/>
        </authorList>
    </citation>
    <scope>NUCLEOTIDE SEQUENCE [LARGE SCALE GENOMIC DNA]</scope>
    <source>
        <tissue evidence="8">Leaf</tissue>
    </source>
</reference>
<proteinExistence type="inferred from homology"/>
<keyword evidence="9" id="KW-1185">Reference proteome</keyword>
<accession>A0AAP0D104</accession>
<name>A0AAP0D104_9ASTR</name>
<comment type="similarity">
    <text evidence="2 7">Belongs to the DMRL synthase family.</text>
</comment>
<evidence type="ECO:0000256" key="2">
    <source>
        <dbReference type="ARBA" id="ARBA00007424"/>
    </source>
</evidence>
<dbReference type="AlphaFoldDB" id="A0AAP0D104"/>
<dbReference type="InterPro" id="IPR036467">
    <property type="entry name" value="LS/RS_sf"/>
</dbReference>
<evidence type="ECO:0000256" key="7">
    <source>
        <dbReference type="RuleBase" id="RU003795"/>
    </source>
</evidence>